<evidence type="ECO:0000313" key="10">
    <source>
        <dbReference type="EMBL" id="MCP1676377.1"/>
    </source>
</evidence>
<comment type="similarity">
    <text evidence="1">Belongs to the cytidine and deoxycytidylate deaminase family. ADAT2 subfamily.</text>
</comment>
<dbReference type="HAMAP" id="MF_00972">
    <property type="entry name" value="tRNA_aden_deaminase"/>
    <property type="match status" value="1"/>
</dbReference>
<dbReference type="PANTHER" id="PTHR11079:SF202">
    <property type="entry name" value="TRNA-SPECIFIC ADENOSINE DEAMINASE"/>
    <property type="match status" value="1"/>
</dbReference>
<comment type="subunit">
    <text evidence="2 8">Homodimer.</text>
</comment>
<dbReference type="AlphaFoldDB" id="A0AAE3G9Q9"/>
<evidence type="ECO:0000259" key="9">
    <source>
        <dbReference type="PROSITE" id="PS51747"/>
    </source>
</evidence>
<dbReference type="PANTHER" id="PTHR11079">
    <property type="entry name" value="CYTOSINE DEAMINASE FAMILY MEMBER"/>
    <property type="match status" value="1"/>
</dbReference>
<feature type="binding site" evidence="8">
    <location>
        <position position="93"/>
    </location>
    <ligand>
        <name>Zn(2+)</name>
        <dbReference type="ChEBI" id="CHEBI:29105"/>
        <note>catalytic</note>
    </ligand>
</feature>
<dbReference type="GO" id="GO:0052717">
    <property type="term" value="F:tRNA-specific adenosine-34 deaminase activity"/>
    <property type="evidence" value="ECO:0007669"/>
    <property type="project" value="UniProtKB-UniRule"/>
</dbReference>
<feature type="binding site" evidence="8">
    <location>
        <position position="96"/>
    </location>
    <ligand>
        <name>Zn(2+)</name>
        <dbReference type="ChEBI" id="CHEBI:29105"/>
        <note>catalytic</note>
    </ligand>
</feature>
<organism evidence="10 11">
    <name type="scientific">Natronocella acetinitrilica</name>
    <dbReference type="NCBI Taxonomy" id="414046"/>
    <lineage>
        <taxon>Bacteria</taxon>
        <taxon>Pseudomonadati</taxon>
        <taxon>Pseudomonadota</taxon>
        <taxon>Gammaproteobacteria</taxon>
        <taxon>Chromatiales</taxon>
        <taxon>Ectothiorhodospiraceae</taxon>
        <taxon>Natronocella</taxon>
    </lineage>
</organism>
<keyword evidence="5 8" id="KW-0378">Hydrolase</keyword>
<dbReference type="NCBIfam" id="NF008113">
    <property type="entry name" value="PRK10860.1"/>
    <property type="match status" value="1"/>
</dbReference>
<dbReference type="CDD" id="cd01285">
    <property type="entry name" value="nucleoside_deaminase"/>
    <property type="match status" value="1"/>
</dbReference>
<evidence type="ECO:0000313" key="11">
    <source>
        <dbReference type="Proteomes" id="UP001205843"/>
    </source>
</evidence>
<dbReference type="InterPro" id="IPR002125">
    <property type="entry name" value="CMP_dCMP_dom"/>
</dbReference>
<comment type="cofactor">
    <cofactor evidence="8">
        <name>Zn(2+)</name>
        <dbReference type="ChEBI" id="CHEBI:29105"/>
    </cofactor>
    <text evidence="8">Binds 1 zinc ion per subunit.</text>
</comment>
<sequence length="166" mass="18260">MSSDDDVAPSSVEDQRWMDRALTLARQGEAAGEVPVGAVLVKDGEELAAGWNHPLGAHDPTLHAEIHVIREAARRLSNYRLPGTTLYVTLEPCVMCVGALIHARIARLVYAAPEPKTGAVTSRFQLLEPGLHNHTIEVLGGVRADESAELLKRFFMARRRRCRSQC</sequence>
<dbReference type="SUPFAM" id="SSF53927">
    <property type="entry name" value="Cytidine deaminase-like"/>
    <property type="match status" value="1"/>
</dbReference>
<dbReference type="RefSeq" id="WP_253482378.1">
    <property type="nucleotide sequence ID" value="NZ_JALJXV010000009.1"/>
</dbReference>
<proteinExistence type="inferred from homology"/>
<evidence type="ECO:0000256" key="3">
    <source>
        <dbReference type="ARBA" id="ARBA00022694"/>
    </source>
</evidence>
<protein>
    <recommendedName>
        <fullName evidence="8">tRNA-specific adenosine deaminase</fullName>
        <ecNumber evidence="8">3.5.4.33</ecNumber>
    </recommendedName>
</protein>
<dbReference type="Gene3D" id="3.40.140.10">
    <property type="entry name" value="Cytidine Deaminase, domain 2"/>
    <property type="match status" value="1"/>
</dbReference>
<comment type="catalytic activity">
    <reaction evidence="7 8">
        <text>adenosine(34) in tRNA + H2O + H(+) = inosine(34) in tRNA + NH4(+)</text>
        <dbReference type="Rhea" id="RHEA:43168"/>
        <dbReference type="Rhea" id="RHEA-COMP:10373"/>
        <dbReference type="Rhea" id="RHEA-COMP:10374"/>
        <dbReference type="ChEBI" id="CHEBI:15377"/>
        <dbReference type="ChEBI" id="CHEBI:15378"/>
        <dbReference type="ChEBI" id="CHEBI:28938"/>
        <dbReference type="ChEBI" id="CHEBI:74411"/>
        <dbReference type="ChEBI" id="CHEBI:82852"/>
        <dbReference type="EC" id="3.5.4.33"/>
    </reaction>
</comment>
<comment type="function">
    <text evidence="8">Catalyzes the deamination of adenosine to inosine at the wobble position 34 of tRNA(Arg2).</text>
</comment>
<dbReference type="Pfam" id="PF00383">
    <property type="entry name" value="dCMP_cyt_deam_1"/>
    <property type="match status" value="1"/>
</dbReference>
<reference evidence="10" key="1">
    <citation type="submission" date="2022-03" db="EMBL/GenBank/DDBJ databases">
        <title>Genomic Encyclopedia of Type Strains, Phase III (KMG-III): the genomes of soil and plant-associated and newly described type strains.</title>
        <authorList>
            <person name="Whitman W."/>
        </authorList>
    </citation>
    <scope>NUCLEOTIDE SEQUENCE</scope>
    <source>
        <strain evidence="10">ANL 6-2</strain>
    </source>
</reference>
<dbReference type="InterPro" id="IPR016193">
    <property type="entry name" value="Cytidine_deaminase-like"/>
</dbReference>
<evidence type="ECO:0000256" key="4">
    <source>
        <dbReference type="ARBA" id="ARBA00022723"/>
    </source>
</evidence>
<dbReference type="InterPro" id="IPR028883">
    <property type="entry name" value="tRNA_aden_deaminase"/>
</dbReference>
<evidence type="ECO:0000256" key="5">
    <source>
        <dbReference type="ARBA" id="ARBA00022801"/>
    </source>
</evidence>
<dbReference type="GO" id="GO:0008270">
    <property type="term" value="F:zinc ion binding"/>
    <property type="evidence" value="ECO:0007669"/>
    <property type="project" value="UniProtKB-UniRule"/>
</dbReference>
<keyword evidence="6 8" id="KW-0862">Zinc</keyword>
<dbReference type="InterPro" id="IPR016192">
    <property type="entry name" value="APOBEC/CMP_deaminase_Zn-bd"/>
</dbReference>
<dbReference type="EMBL" id="JALJXV010000009">
    <property type="protein sequence ID" value="MCP1676377.1"/>
    <property type="molecule type" value="Genomic_DNA"/>
</dbReference>
<evidence type="ECO:0000256" key="1">
    <source>
        <dbReference type="ARBA" id="ARBA00010669"/>
    </source>
</evidence>
<evidence type="ECO:0000256" key="2">
    <source>
        <dbReference type="ARBA" id="ARBA00011738"/>
    </source>
</evidence>
<evidence type="ECO:0000256" key="8">
    <source>
        <dbReference type="HAMAP-Rule" id="MF_00972"/>
    </source>
</evidence>
<keyword evidence="4 8" id="KW-0479">Metal-binding</keyword>
<dbReference type="PROSITE" id="PS00903">
    <property type="entry name" value="CYT_DCMP_DEAMINASES_1"/>
    <property type="match status" value="1"/>
</dbReference>
<evidence type="ECO:0000256" key="7">
    <source>
        <dbReference type="ARBA" id="ARBA00048045"/>
    </source>
</evidence>
<name>A0AAE3G9Q9_9GAMM</name>
<dbReference type="EC" id="3.5.4.33" evidence="8"/>
<dbReference type="GO" id="GO:0002100">
    <property type="term" value="P:tRNA wobble adenosine to inosine editing"/>
    <property type="evidence" value="ECO:0007669"/>
    <property type="project" value="UniProtKB-UniRule"/>
</dbReference>
<dbReference type="FunFam" id="3.40.140.10:FF:000005">
    <property type="entry name" value="tRNA-specific adenosine deaminase"/>
    <property type="match status" value="1"/>
</dbReference>
<evidence type="ECO:0000256" key="6">
    <source>
        <dbReference type="ARBA" id="ARBA00022833"/>
    </source>
</evidence>
<dbReference type="PROSITE" id="PS51747">
    <property type="entry name" value="CYT_DCMP_DEAMINASES_2"/>
    <property type="match status" value="1"/>
</dbReference>
<accession>A0AAE3G9Q9</accession>
<feature type="binding site" evidence="8">
    <location>
        <position position="63"/>
    </location>
    <ligand>
        <name>Zn(2+)</name>
        <dbReference type="ChEBI" id="CHEBI:29105"/>
        <note>catalytic</note>
    </ligand>
</feature>
<feature type="domain" description="CMP/dCMP-type deaminase" evidence="9">
    <location>
        <begin position="12"/>
        <end position="139"/>
    </location>
</feature>
<keyword evidence="3 8" id="KW-0819">tRNA processing</keyword>
<feature type="active site" description="Proton donor" evidence="8">
    <location>
        <position position="65"/>
    </location>
</feature>
<gene>
    <name evidence="8" type="primary">tadA</name>
    <name evidence="10" type="ORF">J2T57_003538</name>
</gene>
<dbReference type="Proteomes" id="UP001205843">
    <property type="component" value="Unassembled WGS sequence"/>
</dbReference>
<comment type="caution">
    <text evidence="10">The sequence shown here is derived from an EMBL/GenBank/DDBJ whole genome shotgun (WGS) entry which is preliminary data.</text>
</comment>
<keyword evidence="11" id="KW-1185">Reference proteome</keyword>